<dbReference type="HOGENOM" id="CLU_1547245_0_0_1"/>
<dbReference type="Proteomes" id="UP000007241">
    <property type="component" value="Unassembled WGS sequence"/>
</dbReference>
<protein>
    <submittedName>
        <fullName evidence="2">Expressed protein</fullName>
    </submittedName>
</protein>
<feature type="region of interest" description="Disordered" evidence="1">
    <location>
        <begin position="106"/>
        <end position="130"/>
    </location>
</feature>
<evidence type="ECO:0000313" key="3">
    <source>
        <dbReference type="Proteomes" id="UP000007241"/>
    </source>
</evidence>
<dbReference type="AlphaFoldDB" id="F4PAY7"/>
<gene>
    <name evidence="2" type="ORF">BATDEDRAFT_37392</name>
</gene>
<name>F4PAY7_BATDJ</name>
<dbReference type="InParanoid" id="F4PAY7"/>
<sequence>MIVNPLFHEITLDNSVSQHVDLLTESGIPAQNTAIPNSIHRALVAESISSDMDISISDISQGLHKPPSTLTPSDISTPVQAPIHATKHESPLTLIFEAVRVLDEERQRSKDQTHSVPFVSTSSQQQTTPTVCTTPLQSNVLTVDQFLSVEPIALDNQERDELVQGIGEMTHIG</sequence>
<reference evidence="2 3" key="1">
    <citation type="submission" date="2009-12" db="EMBL/GenBank/DDBJ databases">
        <title>The draft genome of Batrachochytrium dendrobatidis.</title>
        <authorList>
            <consortium name="US DOE Joint Genome Institute (JGI-PGF)"/>
            <person name="Kuo A."/>
            <person name="Salamov A."/>
            <person name="Schmutz J."/>
            <person name="Lucas S."/>
            <person name="Pitluck S."/>
            <person name="Rosenblum E."/>
            <person name="Stajich J."/>
            <person name="Eisen M."/>
            <person name="Grigoriev I.V."/>
        </authorList>
    </citation>
    <scope>NUCLEOTIDE SEQUENCE [LARGE SCALE GENOMIC DNA]</scope>
    <source>
        <strain evidence="3">JAM81 / FGSC 10211</strain>
    </source>
</reference>
<dbReference type="EMBL" id="GL882891">
    <property type="protein sequence ID" value="EGF77627.1"/>
    <property type="molecule type" value="Genomic_DNA"/>
</dbReference>
<dbReference type="RefSeq" id="XP_006681746.1">
    <property type="nucleotide sequence ID" value="XM_006681683.1"/>
</dbReference>
<keyword evidence="3" id="KW-1185">Reference proteome</keyword>
<organism evidence="2 3">
    <name type="scientific">Batrachochytrium dendrobatidis (strain JAM81 / FGSC 10211)</name>
    <name type="common">Frog chytrid fungus</name>
    <dbReference type="NCBI Taxonomy" id="684364"/>
    <lineage>
        <taxon>Eukaryota</taxon>
        <taxon>Fungi</taxon>
        <taxon>Fungi incertae sedis</taxon>
        <taxon>Chytridiomycota</taxon>
        <taxon>Chytridiomycota incertae sedis</taxon>
        <taxon>Chytridiomycetes</taxon>
        <taxon>Rhizophydiales</taxon>
        <taxon>Rhizophydiales incertae sedis</taxon>
        <taxon>Batrachochytrium</taxon>
    </lineage>
</organism>
<proteinExistence type="predicted"/>
<dbReference type="GeneID" id="18241396"/>
<accession>F4PAY7</accession>
<evidence type="ECO:0000256" key="1">
    <source>
        <dbReference type="SAM" id="MobiDB-lite"/>
    </source>
</evidence>
<evidence type="ECO:0000313" key="2">
    <source>
        <dbReference type="EMBL" id="EGF77627.1"/>
    </source>
</evidence>
<feature type="compositionally biased region" description="Low complexity" evidence="1">
    <location>
        <begin position="116"/>
        <end position="130"/>
    </location>
</feature>